<proteinExistence type="predicted"/>
<dbReference type="OrthoDB" id="4587515at2"/>
<evidence type="ECO:0000313" key="2">
    <source>
        <dbReference type="Proteomes" id="UP000319375"/>
    </source>
</evidence>
<evidence type="ECO:0000313" key="1">
    <source>
        <dbReference type="EMBL" id="TWS25693.1"/>
    </source>
</evidence>
<gene>
    <name evidence="1" type="ORF">FK530_22470</name>
</gene>
<name>A0A5C5RT94_9ACTN</name>
<organism evidence="1 2">
    <name type="scientific">Tsukamurella conjunctivitidis</name>
    <dbReference type="NCBI Taxonomy" id="2592068"/>
    <lineage>
        <taxon>Bacteria</taxon>
        <taxon>Bacillati</taxon>
        <taxon>Actinomycetota</taxon>
        <taxon>Actinomycetes</taxon>
        <taxon>Mycobacteriales</taxon>
        <taxon>Tsukamurellaceae</taxon>
        <taxon>Tsukamurella</taxon>
    </lineage>
</organism>
<keyword evidence="2" id="KW-1185">Reference proteome</keyword>
<dbReference type="RefSeq" id="WP_146489195.1">
    <property type="nucleotide sequence ID" value="NZ_VIGX01000024.1"/>
</dbReference>
<comment type="caution">
    <text evidence="1">The sequence shown here is derived from an EMBL/GenBank/DDBJ whole genome shotgun (WGS) entry which is preliminary data.</text>
</comment>
<accession>A0A5C5RT94</accession>
<dbReference type="Proteomes" id="UP000319375">
    <property type="component" value="Unassembled WGS sequence"/>
</dbReference>
<sequence>MITPFQPTLTVASRLFDTVIGIVDRSEADSLIDCWHALERGAGGRPPSGFVYTSRAVLTAILILTFHQRTVTIRQILATIADMTDEQLAAVGMAGANTSAIYDQPKREYTRFHAWLTRQFTPVDPHADLPAQRISNKEHKRLLGDRTAEQWHAAERAGERLSILINRIVAASVWEKRPQGCRGDLVTDESTFDLARHMYGLGVKDDKLRGATPGGSPYARGQDNAVSTGSEPLALNGKITKSGYGLGLTALTRVGEPHQLHAVPPVVIGISVGKVTSGSVEGLFEALTRAKENDLTGRSPSSRAAWPFLTVDMGYNVKRTWAETMIREQYAYVGRYPSHWKTVYPSAPAAGRETDPGPVQVAGDFYCPAVQPHINKFTVRPTRTMLESNPSGFAEHDRALAQVLPLLMGRNSRPEYRNVTRGRPRIGGSRDEQLTVKLVCPAAMGRVRCPLKPESLSVDSSVPAVDPTWSADRYGCCSNASLTVTLTDAQVRLAQWGMTPGSWEHALYYEAARSLTEQRFSQLKSNAVTGLKELVEGPRREPLIAITLAAAVAVLNHRTQEAYDRRQHRAESIDIRMRLLESDLGHPPAKTPPRT</sequence>
<protein>
    <submittedName>
        <fullName evidence="1">Uncharacterized protein</fullName>
    </submittedName>
</protein>
<dbReference type="AlphaFoldDB" id="A0A5C5RT94"/>
<reference evidence="1 2" key="1">
    <citation type="submission" date="2019-06" db="EMBL/GenBank/DDBJ databases">
        <title>Tsukamurella conjunctivitidis sp. nov., Tsukamurella assacharolytica sp. nov. and Tsukamurella sputae sp. nov. isolated from patients with conjunctivitis, bacteraemia (lymphoma) and respiratory infection (sputum) in Hong Kong.</title>
        <authorList>
            <person name="Teng J.L.L."/>
            <person name="Lee H.H."/>
            <person name="Fong J.Y.H."/>
            <person name="Fok K.M.N."/>
            <person name="Lau S.K.P."/>
            <person name="Woo P.C.Y."/>
        </authorList>
    </citation>
    <scope>NUCLEOTIDE SEQUENCE [LARGE SCALE GENOMIC DNA]</scope>
    <source>
        <strain evidence="1 2">HKU72</strain>
    </source>
</reference>
<dbReference type="EMBL" id="VIGX01000024">
    <property type="protein sequence ID" value="TWS25693.1"/>
    <property type="molecule type" value="Genomic_DNA"/>
</dbReference>